<evidence type="ECO:0000313" key="3">
    <source>
        <dbReference type="Proteomes" id="UP001314263"/>
    </source>
</evidence>
<name>A0AAV1ICE1_9CHLO</name>
<comment type="caution">
    <text evidence="2">The sequence shown here is derived from an EMBL/GenBank/DDBJ whole genome shotgun (WGS) entry which is preliminary data.</text>
</comment>
<feature type="transmembrane region" description="Helical" evidence="1">
    <location>
        <begin position="219"/>
        <end position="245"/>
    </location>
</feature>
<keyword evidence="1" id="KW-0812">Transmembrane</keyword>
<dbReference type="EMBL" id="CAUYUE010000011">
    <property type="protein sequence ID" value="CAK0784883.1"/>
    <property type="molecule type" value="Genomic_DNA"/>
</dbReference>
<keyword evidence="3" id="KW-1185">Reference proteome</keyword>
<reference evidence="2 3" key="1">
    <citation type="submission" date="2023-10" db="EMBL/GenBank/DDBJ databases">
        <authorList>
            <person name="Maclean D."/>
            <person name="Macfadyen A."/>
        </authorList>
    </citation>
    <scope>NUCLEOTIDE SEQUENCE [LARGE SCALE GENOMIC DNA]</scope>
</reference>
<dbReference type="Proteomes" id="UP001314263">
    <property type="component" value="Unassembled WGS sequence"/>
</dbReference>
<accession>A0AAV1ICE1</accession>
<gene>
    <name evidence="2" type="ORF">CVIRNUC_008088</name>
</gene>
<keyword evidence="1" id="KW-1133">Transmembrane helix</keyword>
<organism evidence="2 3">
    <name type="scientific">Coccomyxa viridis</name>
    <dbReference type="NCBI Taxonomy" id="1274662"/>
    <lineage>
        <taxon>Eukaryota</taxon>
        <taxon>Viridiplantae</taxon>
        <taxon>Chlorophyta</taxon>
        <taxon>core chlorophytes</taxon>
        <taxon>Trebouxiophyceae</taxon>
        <taxon>Trebouxiophyceae incertae sedis</taxon>
        <taxon>Coccomyxaceae</taxon>
        <taxon>Coccomyxa</taxon>
    </lineage>
</organism>
<evidence type="ECO:0000256" key="1">
    <source>
        <dbReference type="SAM" id="Phobius"/>
    </source>
</evidence>
<sequence length="258" mass="28304">MGRFMCHDPRHVTDTVPCDVVASAILLTTAATISKVGVQPHAPLIVHAATSTTYPHANHEFINDVLHPFWRAHPPQFRLSSKPYKTTMDRNAILPEDSLTFRWLRWRQAVRLNSLALALTVAGRGQLGERLLSGWKVWTLYNTGCMDFHLFFCCANIKALASLLPAEERPSVRPLWQAEADSWADYMQTYMVAIRAKYFSAYDKVEAKPPTISAKATSAVLATAVFSAAGLAAAVLVVAVLALVLATLSTRDSPPAAC</sequence>
<protein>
    <submittedName>
        <fullName evidence="2">Uncharacterized protein</fullName>
    </submittedName>
</protein>
<proteinExistence type="predicted"/>
<keyword evidence="1" id="KW-0472">Membrane</keyword>
<dbReference type="AlphaFoldDB" id="A0AAV1ICE1"/>
<evidence type="ECO:0000313" key="2">
    <source>
        <dbReference type="EMBL" id="CAK0784883.1"/>
    </source>
</evidence>